<name>A0A0B1P093_UNCNE</name>
<dbReference type="Proteomes" id="UP000030854">
    <property type="component" value="Unassembled WGS sequence"/>
</dbReference>
<keyword evidence="2" id="KW-1185">Reference proteome</keyword>
<sequence length="202" mass="22116">MKIDPHLAQFLTEVFKSKKSAETFQQLDKISATFVEGCAILQWAELAGIQYELALEGTDFLSNDGGVANQLKSIVDYGSVDVVLHYEMDTEENPYVEFGRVHAPMLAVPVEAPPGAAFLALDQRKRTVGTLVTDSMESGTKMRILEVSPQSHKLCAIAAIQHAEILTAGLNARSMGDNEAISDRDLSEHFAKIVLNTKHNQS</sequence>
<protein>
    <submittedName>
        <fullName evidence="1">Uncharacterized protein</fullName>
    </submittedName>
</protein>
<accession>A0A0B1P093</accession>
<gene>
    <name evidence="1" type="ORF">EV44_g3411</name>
</gene>
<organism evidence="1 2">
    <name type="scientific">Uncinula necator</name>
    <name type="common">Grape powdery mildew</name>
    <dbReference type="NCBI Taxonomy" id="52586"/>
    <lineage>
        <taxon>Eukaryota</taxon>
        <taxon>Fungi</taxon>
        <taxon>Dikarya</taxon>
        <taxon>Ascomycota</taxon>
        <taxon>Pezizomycotina</taxon>
        <taxon>Leotiomycetes</taxon>
        <taxon>Erysiphales</taxon>
        <taxon>Erysiphaceae</taxon>
        <taxon>Erysiphe</taxon>
    </lineage>
</organism>
<evidence type="ECO:0000313" key="1">
    <source>
        <dbReference type="EMBL" id="KHJ30249.1"/>
    </source>
</evidence>
<dbReference type="HOGENOM" id="CLU_1355550_0_0_1"/>
<reference evidence="1 2" key="1">
    <citation type="journal article" date="2014" name="BMC Genomics">
        <title>Adaptive genomic structural variation in the grape powdery mildew pathogen, Erysiphe necator.</title>
        <authorList>
            <person name="Jones L."/>
            <person name="Riaz S."/>
            <person name="Morales-Cruz A."/>
            <person name="Amrine K.C."/>
            <person name="McGuire B."/>
            <person name="Gubler W.D."/>
            <person name="Walker M.A."/>
            <person name="Cantu D."/>
        </authorList>
    </citation>
    <scope>NUCLEOTIDE SEQUENCE [LARGE SCALE GENOMIC DNA]</scope>
    <source>
        <strain evidence="2">c</strain>
    </source>
</reference>
<dbReference type="EMBL" id="JNVN01004659">
    <property type="protein sequence ID" value="KHJ30249.1"/>
    <property type="molecule type" value="Genomic_DNA"/>
</dbReference>
<proteinExistence type="predicted"/>
<evidence type="ECO:0000313" key="2">
    <source>
        <dbReference type="Proteomes" id="UP000030854"/>
    </source>
</evidence>
<dbReference type="AlphaFoldDB" id="A0A0B1P093"/>
<comment type="caution">
    <text evidence="1">The sequence shown here is derived from an EMBL/GenBank/DDBJ whole genome shotgun (WGS) entry which is preliminary data.</text>
</comment>